<keyword evidence="5 6" id="KW-0472">Membrane</keyword>
<keyword evidence="9" id="KW-1185">Reference proteome</keyword>
<protein>
    <recommendedName>
        <fullName evidence="7">Phage shock protein PspC N-terminal domain-containing protein</fullName>
    </recommendedName>
</protein>
<dbReference type="InterPro" id="IPR052027">
    <property type="entry name" value="PspC"/>
</dbReference>
<evidence type="ECO:0000256" key="3">
    <source>
        <dbReference type="ARBA" id="ARBA00022692"/>
    </source>
</evidence>
<dbReference type="Pfam" id="PF04024">
    <property type="entry name" value="PspC"/>
    <property type="match status" value="1"/>
</dbReference>
<feature type="domain" description="Phage shock protein PspC N-terminal" evidence="7">
    <location>
        <begin position="16"/>
        <end position="70"/>
    </location>
</feature>
<keyword evidence="4 6" id="KW-1133">Transmembrane helix</keyword>
<evidence type="ECO:0000313" key="9">
    <source>
        <dbReference type="Proteomes" id="UP000053244"/>
    </source>
</evidence>
<dbReference type="InterPro" id="IPR007168">
    <property type="entry name" value="Phageshock_PspC_N"/>
</dbReference>
<feature type="transmembrane region" description="Helical" evidence="6">
    <location>
        <begin position="115"/>
        <end position="135"/>
    </location>
</feature>
<evidence type="ECO:0000256" key="2">
    <source>
        <dbReference type="ARBA" id="ARBA00022475"/>
    </source>
</evidence>
<dbReference type="PANTHER" id="PTHR33885">
    <property type="entry name" value="PHAGE SHOCK PROTEIN C"/>
    <property type="match status" value="1"/>
</dbReference>
<dbReference type="AlphaFoldDB" id="A0A101JBA3"/>
<feature type="transmembrane region" description="Helical" evidence="6">
    <location>
        <begin position="88"/>
        <end position="108"/>
    </location>
</feature>
<name>A0A101JBA3_9ACTN</name>
<gene>
    <name evidence="8" type="ORF">ADL15_45740</name>
</gene>
<evidence type="ECO:0000256" key="5">
    <source>
        <dbReference type="ARBA" id="ARBA00023136"/>
    </source>
</evidence>
<comment type="subcellular location">
    <subcellularLocation>
        <location evidence="1">Cell membrane</location>
        <topology evidence="1">Single-pass membrane protein</topology>
    </subcellularLocation>
</comment>
<accession>A0A101JBA3</accession>
<keyword evidence="2" id="KW-1003">Cell membrane</keyword>
<reference evidence="8 9" key="1">
    <citation type="submission" date="2015-10" db="EMBL/GenBank/DDBJ databases">
        <authorList>
            <person name="Gilbert D.G."/>
        </authorList>
    </citation>
    <scope>NUCLEOTIDE SEQUENCE [LARGE SCALE GENOMIC DNA]</scope>
    <source>
        <strain evidence="8 9">NRRL B-16712</strain>
    </source>
</reference>
<evidence type="ECO:0000259" key="7">
    <source>
        <dbReference type="Pfam" id="PF04024"/>
    </source>
</evidence>
<evidence type="ECO:0000256" key="1">
    <source>
        <dbReference type="ARBA" id="ARBA00004162"/>
    </source>
</evidence>
<comment type="caution">
    <text evidence="8">The sequence shown here is derived from an EMBL/GenBank/DDBJ whole genome shotgun (WGS) entry which is preliminary data.</text>
</comment>
<evidence type="ECO:0000256" key="4">
    <source>
        <dbReference type="ARBA" id="ARBA00022989"/>
    </source>
</evidence>
<dbReference type="PANTHER" id="PTHR33885:SF3">
    <property type="entry name" value="PHAGE SHOCK PROTEIN C"/>
    <property type="match status" value="1"/>
</dbReference>
<evidence type="ECO:0000313" key="8">
    <source>
        <dbReference type="EMBL" id="KUL23608.1"/>
    </source>
</evidence>
<organism evidence="8 9">
    <name type="scientific">Actinoplanes awajinensis subsp. mycoplanecinus</name>
    <dbReference type="NCBI Taxonomy" id="135947"/>
    <lineage>
        <taxon>Bacteria</taxon>
        <taxon>Bacillati</taxon>
        <taxon>Actinomycetota</taxon>
        <taxon>Actinomycetes</taxon>
        <taxon>Micromonosporales</taxon>
        <taxon>Micromonosporaceae</taxon>
        <taxon>Actinoplanes</taxon>
    </lineage>
</organism>
<sequence length="138" mass="14438">MGPNPPIEPGSSPRVLRRSRADRMIGGVCGGLARYFDVDPVLLRIAAVALVLASGFGLVGYVIAWIVIPEDDGEPVAGPRPAAAGLLPWYLGVALIAIGGVLLLRVVAPWFGTPLLWPLVIVVTGIAVLVVAAWGRRT</sequence>
<feature type="transmembrane region" description="Helical" evidence="6">
    <location>
        <begin position="41"/>
        <end position="68"/>
    </location>
</feature>
<keyword evidence="3 6" id="KW-0812">Transmembrane</keyword>
<evidence type="ECO:0000256" key="6">
    <source>
        <dbReference type="SAM" id="Phobius"/>
    </source>
</evidence>
<dbReference type="EMBL" id="LLZH01000331">
    <property type="protein sequence ID" value="KUL23608.1"/>
    <property type="molecule type" value="Genomic_DNA"/>
</dbReference>
<proteinExistence type="predicted"/>
<dbReference type="GO" id="GO:0005886">
    <property type="term" value="C:plasma membrane"/>
    <property type="evidence" value="ECO:0007669"/>
    <property type="project" value="UniProtKB-SubCell"/>
</dbReference>
<dbReference type="Proteomes" id="UP000053244">
    <property type="component" value="Unassembled WGS sequence"/>
</dbReference>